<gene>
    <name evidence="2" type="ORF">EBB45_00585</name>
</gene>
<feature type="transmembrane region" description="Helical" evidence="1">
    <location>
        <begin position="28"/>
        <end position="48"/>
    </location>
</feature>
<name>A0A3N9UJD3_9BACI</name>
<protein>
    <recommendedName>
        <fullName evidence="4">DUF3953 domain-containing protein</fullName>
    </recommendedName>
</protein>
<comment type="caution">
    <text evidence="2">The sequence shown here is derived from an EMBL/GenBank/DDBJ whole genome shotgun (WGS) entry which is preliminary data.</text>
</comment>
<dbReference type="EMBL" id="RRCT01000001">
    <property type="protein sequence ID" value="RQW76084.1"/>
    <property type="molecule type" value="Genomic_DNA"/>
</dbReference>
<evidence type="ECO:0000313" key="3">
    <source>
        <dbReference type="Proteomes" id="UP000274033"/>
    </source>
</evidence>
<feature type="transmembrane region" description="Helical" evidence="1">
    <location>
        <begin position="55"/>
        <end position="76"/>
    </location>
</feature>
<keyword evidence="1" id="KW-0472">Membrane</keyword>
<proteinExistence type="predicted"/>
<accession>A0A3N9UJD3</accession>
<reference evidence="2 3" key="1">
    <citation type="journal article" date="2013" name="J. Microbiol.">
        <title>Lysinibacillus chungkukjangi sp. nov., isolated from Chungkukjang, Korean fermented soybean food.</title>
        <authorList>
            <person name="Kim S.J."/>
            <person name="Jang Y.H."/>
            <person name="Hamada M."/>
            <person name="Ahn J.H."/>
            <person name="Weon H.Y."/>
            <person name="Suzuki K."/>
            <person name="Whang K.S."/>
            <person name="Kwon S.W."/>
        </authorList>
    </citation>
    <scope>NUCLEOTIDE SEQUENCE [LARGE SCALE GENOMIC DNA]</scope>
    <source>
        <strain evidence="2 3">MCCC 1A12701</strain>
    </source>
</reference>
<keyword evidence="1" id="KW-0812">Transmembrane</keyword>
<dbReference type="OrthoDB" id="2942989at2"/>
<feature type="transmembrane region" description="Helical" evidence="1">
    <location>
        <begin position="7"/>
        <end position="22"/>
    </location>
</feature>
<evidence type="ECO:0000313" key="2">
    <source>
        <dbReference type="EMBL" id="RQW76084.1"/>
    </source>
</evidence>
<dbReference type="Proteomes" id="UP000274033">
    <property type="component" value="Unassembled WGS sequence"/>
</dbReference>
<dbReference type="AlphaFoldDB" id="A0A3N9UJD3"/>
<dbReference type="RefSeq" id="WP_124761569.1">
    <property type="nucleotide sequence ID" value="NZ_JAFBDY010000001.1"/>
</dbReference>
<sequence length="78" mass="8955">MIHFFKAALGIIIFILGFYMLNTKNFELNFITFALLGILMILTASTEFQKDQKSVFGYFFTGGAVLILYFSLINVYHL</sequence>
<evidence type="ECO:0008006" key="4">
    <source>
        <dbReference type="Google" id="ProtNLM"/>
    </source>
</evidence>
<keyword evidence="1" id="KW-1133">Transmembrane helix</keyword>
<keyword evidence="3" id="KW-1185">Reference proteome</keyword>
<evidence type="ECO:0000256" key="1">
    <source>
        <dbReference type="SAM" id="Phobius"/>
    </source>
</evidence>
<organism evidence="2 3">
    <name type="scientific">Lysinibacillus composti</name>
    <dbReference type="NCBI Taxonomy" id="720633"/>
    <lineage>
        <taxon>Bacteria</taxon>
        <taxon>Bacillati</taxon>
        <taxon>Bacillota</taxon>
        <taxon>Bacilli</taxon>
        <taxon>Bacillales</taxon>
        <taxon>Bacillaceae</taxon>
        <taxon>Lysinibacillus</taxon>
    </lineage>
</organism>